<feature type="coiled-coil region" evidence="1">
    <location>
        <begin position="145"/>
        <end position="234"/>
    </location>
</feature>
<keyword evidence="1" id="KW-0175">Coiled coil</keyword>
<evidence type="ECO:0000313" key="2">
    <source>
        <dbReference type="EMBL" id="CAI9977280.1"/>
    </source>
</evidence>
<reference evidence="3 4" key="2">
    <citation type="submission" date="2024-07" db="EMBL/GenBank/DDBJ databases">
        <authorList>
            <person name="Akdeniz Z."/>
        </authorList>
    </citation>
    <scope>NUCLEOTIDE SEQUENCE [LARGE SCALE GENOMIC DNA]</scope>
</reference>
<proteinExistence type="predicted"/>
<protein>
    <submittedName>
        <fullName evidence="2">Uncharacterized protein</fullName>
    </submittedName>
</protein>
<gene>
    <name evidence="3" type="ORF">HINF_LOCUS10362</name>
    <name evidence="2" type="ORF">HINF_LOCUS64925</name>
</gene>
<comment type="caution">
    <text evidence="2">The sequence shown here is derived from an EMBL/GenBank/DDBJ whole genome shotgun (WGS) entry which is preliminary data.</text>
</comment>
<dbReference type="Proteomes" id="UP001642409">
    <property type="component" value="Unassembled WGS sequence"/>
</dbReference>
<accession>A0AA86RGA8</accession>
<evidence type="ECO:0000313" key="3">
    <source>
        <dbReference type="EMBL" id="CAL5988412.1"/>
    </source>
</evidence>
<sequence>MDTLTRLALLHLKIPELDLNPVDDQVLRLKAKSEAQFNELKKQDETRINNILYQVENEIENIKRNRVTQAEFEVFNQSPVLIPYLQQSQSKGSPFVYIDRSIRDASQTTSKIIKTQQKYVENEMQFLSHLDDLKKKQKQHSDTHLKQLNETIQEQKMKLFEKEKKHRELLQQKNEENQVQTQQKEQKMKDKILKVEEIQTQLDQQRNQLSKRINETYKQKLETVTEKRIRLEEERKAELLRSKTISSPLKKSYNFNVEEKIKKANEVQDQLFEQKLAQKKLDLDRRKIHIKSREIRLAEVNPDELEQKKLKQQRVKAAEAHMQKINEEAANKMGTASEKVELAWRKAAELKQKRKEEIILQSKLKEIQMETARKRKQQLEEMNEMERMQQRLVIEKQAEKIDQLLEFKREKENRNRNFQIFASAIDDKEILNKFIAETQKTAPMIKGIGKDMGSNLFKLVKE</sequence>
<dbReference type="AlphaFoldDB" id="A0AA86RGA8"/>
<evidence type="ECO:0000313" key="4">
    <source>
        <dbReference type="Proteomes" id="UP001642409"/>
    </source>
</evidence>
<evidence type="ECO:0000256" key="1">
    <source>
        <dbReference type="SAM" id="Coils"/>
    </source>
</evidence>
<reference evidence="2" key="1">
    <citation type="submission" date="2023-06" db="EMBL/GenBank/DDBJ databases">
        <authorList>
            <person name="Kurt Z."/>
        </authorList>
    </citation>
    <scope>NUCLEOTIDE SEQUENCE</scope>
</reference>
<keyword evidence="4" id="KW-1185">Reference proteome</keyword>
<organism evidence="2">
    <name type="scientific">Hexamita inflata</name>
    <dbReference type="NCBI Taxonomy" id="28002"/>
    <lineage>
        <taxon>Eukaryota</taxon>
        <taxon>Metamonada</taxon>
        <taxon>Diplomonadida</taxon>
        <taxon>Hexamitidae</taxon>
        <taxon>Hexamitinae</taxon>
        <taxon>Hexamita</taxon>
    </lineage>
</organism>
<feature type="coiled-coil region" evidence="1">
    <location>
        <begin position="308"/>
        <end position="414"/>
    </location>
</feature>
<name>A0AA86RGA8_9EUKA</name>
<dbReference type="EMBL" id="CAXDID020000022">
    <property type="protein sequence ID" value="CAL5988412.1"/>
    <property type="molecule type" value="Genomic_DNA"/>
</dbReference>
<dbReference type="EMBL" id="CATOUU010001177">
    <property type="protein sequence ID" value="CAI9977280.1"/>
    <property type="molecule type" value="Genomic_DNA"/>
</dbReference>